<evidence type="ECO:0000256" key="3">
    <source>
        <dbReference type="ARBA" id="ARBA00022553"/>
    </source>
</evidence>
<dbReference type="SUPFAM" id="SSF56436">
    <property type="entry name" value="C-type lectin-like"/>
    <property type="match status" value="1"/>
</dbReference>
<dbReference type="Gene3D" id="3.40.50.2300">
    <property type="match status" value="2"/>
</dbReference>
<keyword evidence="9" id="KW-0175">Coiled coil</keyword>
<dbReference type="GO" id="GO:0038039">
    <property type="term" value="C:G protein-coupled receptor heterodimeric complex"/>
    <property type="evidence" value="ECO:0000318"/>
    <property type="project" value="GO_Central"/>
</dbReference>
<evidence type="ECO:0000256" key="4">
    <source>
        <dbReference type="ARBA" id="ARBA00022692"/>
    </source>
</evidence>
<dbReference type="CDD" id="cd00037">
    <property type="entry name" value="CLECT"/>
    <property type="match status" value="1"/>
</dbReference>
<dbReference type="PRINTS" id="PR01177">
    <property type="entry name" value="GABAB1RECPTR"/>
</dbReference>
<dbReference type="PANTHER" id="PTHR10519">
    <property type="entry name" value="GABA-B RECEPTOR"/>
    <property type="match status" value="1"/>
</dbReference>
<sequence>MTMGLLSLRVMATTRLLRLLRFEVWLVIALSMSAASLATTDSMSTSAFSDTMMSTTLSSQSTVINDFESASSIPFTTFQTEANQSQGVGSSDGVGRDGKIPIYLGGFFTLGGNWDGSGILPVVEMALEHVNNRPDLLADYELRMVWNDTQCDAGLGTKILFDQIFREPQKLMILGPACSTATQAVAGTAHYWNLVTMSYAAASSILSNRNKYPLFYRTYMPDSMYNPARVRLIKEYGWTRVATIHENHELFSLAIDNLLTLLRQANITIITSESFSENPRNQVENLKNQDAKIILANMYENMARRVFCEAYKQGLTGEGFVWFMIGWYSDGWYQVPDPDVTCTISQMKEAVEGSYYIATESLQLSPSKEAGITGLTAETYTKEIRQRLDSPRYANLNYTFNNLAPFGYDATWAVALMFNRSVEVLKNMTFKDGVPRRLENFTYEDKEMAQLFFRLLNETEFTGITGPVSFKSGDRVGITQIEQLQQGCTNDQFQIESVCLTLNTDIETWSVASSACSQLGDRTLFTPSLDAIEDLIDIVSEDGMTNTKWYIGLYVDSDGQFNDVSDSLNQSELQALTDSWSSSLTSGCMVIDLDQADEDGNLLIVDCNQTYPFICSQPTIFLEQRLGLYDTAGDVLDWNSRGIFWPGTGEPPLDSTPEVIIVIKEIYEGIDTYLYIILCIFACIGILFAVFFLAFNIKFRNQK</sequence>
<evidence type="ECO:0000256" key="8">
    <source>
        <dbReference type="ARBA" id="ARBA00023040"/>
    </source>
</evidence>
<evidence type="ECO:0000256" key="11">
    <source>
        <dbReference type="ARBA" id="ARBA00023157"/>
    </source>
</evidence>
<dbReference type="Proteomes" id="UP000007110">
    <property type="component" value="Unassembled WGS sequence"/>
</dbReference>
<keyword evidence="12" id="KW-0675">Receptor</keyword>
<dbReference type="CDD" id="cd06366">
    <property type="entry name" value="PBP1_GABAb_receptor"/>
    <property type="match status" value="1"/>
</dbReference>
<dbReference type="EnsemblMetazoa" id="XM_030999010">
    <property type="protein sequence ID" value="XP_030854870"/>
    <property type="gene ID" value="LOC105442179"/>
</dbReference>
<evidence type="ECO:0000256" key="17">
    <source>
        <dbReference type="SAM" id="Phobius"/>
    </source>
</evidence>
<evidence type="ECO:0000256" key="7">
    <source>
        <dbReference type="ARBA" id="ARBA00023018"/>
    </source>
</evidence>
<feature type="transmembrane region" description="Helical" evidence="17">
    <location>
        <begin position="673"/>
        <end position="695"/>
    </location>
</feature>
<evidence type="ECO:0000256" key="15">
    <source>
        <dbReference type="ARBA" id="ARBA00023257"/>
    </source>
</evidence>
<dbReference type="InterPro" id="IPR002455">
    <property type="entry name" value="GPCR3_GABA-B"/>
</dbReference>
<organism evidence="19 20">
    <name type="scientific">Strongylocentrotus purpuratus</name>
    <name type="common">Purple sea urchin</name>
    <dbReference type="NCBI Taxonomy" id="7668"/>
    <lineage>
        <taxon>Eukaryota</taxon>
        <taxon>Metazoa</taxon>
        <taxon>Echinodermata</taxon>
        <taxon>Eleutherozoa</taxon>
        <taxon>Echinozoa</taxon>
        <taxon>Echinoidea</taxon>
        <taxon>Euechinoidea</taxon>
        <taxon>Echinacea</taxon>
        <taxon>Camarodonta</taxon>
        <taxon>Echinidea</taxon>
        <taxon>Strongylocentrotidae</taxon>
        <taxon>Strongylocentrotus</taxon>
    </lineage>
</organism>
<keyword evidence="15" id="KW-0628">Postsynaptic cell membrane</keyword>
<evidence type="ECO:0000259" key="18">
    <source>
        <dbReference type="Pfam" id="PF01094"/>
    </source>
</evidence>
<dbReference type="GO" id="GO:0004965">
    <property type="term" value="F:G protein-coupled GABA receptor activity"/>
    <property type="evidence" value="ECO:0000318"/>
    <property type="project" value="GO_Central"/>
</dbReference>
<dbReference type="GO" id="GO:0045211">
    <property type="term" value="C:postsynaptic membrane"/>
    <property type="evidence" value="ECO:0007669"/>
    <property type="project" value="UniProtKB-SubCell"/>
</dbReference>
<dbReference type="GeneID" id="105442179"/>
<dbReference type="OrthoDB" id="17569at2759"/>
<keyword evidence="7" id="KW-0770">Synapse</keyword>
<evidence type="ECO:0000256" key="16">
    <source>
        <dbReference type="ARBA" id="ARBA00034104"/>
    </source>
</evidence>
<keyword evidence="6 17" id="KW-1133">Transmembrane helix</keyword>
<dbReference type="AlphaFoldDB" id="A0A7M7PQ91"/>
<keyword evidence="4 17" id="KW-0812">Transmembrane</keyword>
<keyword evidence="3" id="KW-0597">Phosphoprotein</keyword>
<proteinExistence type="inferred from homology"/>
<reference evidence="20" key="1">
    <citation type="submission" date="2015-02" db="EMBL/GenBank/DDBJ databases">
        <title>Genome sequencing for Strongylocentrotus purpuratus.</title>
        <authorList>
            <person name="Murali S."/>
            <person name="Liu Y."/>
            <person name="Vee V."/>
            <person name="English A."/>
            <person name="Wang M."/>
            <person name="Skinner E."/>
            <person name="Han Y."/>
            <person name="Muzny D.M."/>
            <person name="Worley K.C."/>
            <person name="Gibbs R.A."/>
        </authorList>
    </citation>
    <scope>NUCLEOTIDE SEQUENCE</scope>
</reference>
<evidence type="ECO:0000256" key="13">
    <source>
        <dbReference type="ARBA" id="ARBA00023180"/>
    </source>
</evidence>
<dbReference type="InterPro" id="IPR028082">
    <property type="entry name" value="Peripla_BP_I"/>
</dbReference>
<keyword evidence="20" id="KW-1185">Reference proteome</keyword>
<dbReference type="InterPro" id="IPR001828">
    <property type="entry name" value="ANF_lig-bd_rcpt"/>
</dbReference>
<accession>A0A7M7PQ91</accession>
<dbReference type="PRINTS" id="PR01176">
    <property type="entry name" value="GABABRECEPTR"/>
</dbReference>
<keyword evidence="13" id="KW-0325">Glycoprotein</keyword>
<evidence type="ECO:0000313" key="20">
    <source>
        <dbReference type="Proteomes" id="UP000007110"/>
    </source>
</evidence>
<evidence type="ECO:0000256" key="2">
    <source>
        <dbReference type="ARBA" id="ARBA00022475"/>
    </source>
</evidence>
<comment type="subcellular location">
    <subcellularLocation>
        <location evidence="16">Postsynaptic cell membrane</location>
        <topology evidence="16">Multi-pass membrane protein</topology>
    </subcellularLocation>
</comment>
<keyword evidence="5" id="KW-0732">Signal</keyword>
<dbReference type="InterPro" id="IPR016187">
    <property type="entry name" value="CTDL_fold"/>
</dbReference>
<protein>
    <recommendedName>
        <fullName evidence="18">Receptor ligand binding region domain-containing protein</fullName>
    </recommendedName>
</protein>
<dbReference type="PANTHER" id="PTHR10519:SF20">
    <property type="entry name" value="G-PROTEIN COUPLED RECEPTOR 156-RELATED"/>
    <property type="match status" value="1"/>
</dbReference>
<reference evidence="19" key="2">
    <citation type="submission" date="2021-01" db="UniProtKB">
        <authorList>
            <consortium name="EnsemblMetazoa"/>
        </authorList>
    </citation>
    <scope>IDENTIFICATION</scope>
</reference>
<dbReference type="InParanoid" id="A0A7M7PQ91"/>
<keyword evidence="10 17" id="KW-0472">Membrane</keyword>
<comment type="similarity">
    <text evidence="1">Belongs to the G-protein coupled receptor 3 family. GABA-B receptor subfamily.</text>
</comment>
<dbReference type="KEGG" id="spu:105442179"/>
<feature type="domain" description="Receptor ligand binding region" evidence="18">
    <location>
        <begin position="120"/>
        <end position="485"/>
    </location>
</feature>
<keyword evidence="14" id="KW-0807">Transducer</keyword>
<dbReference type="SUPFAM" id="SSF53822">
    <property type="entry name" value="Periplasmic binding protein-like I"/>
    <property type="match status" value="1"/>
</dbReference>
<dbReference type="Gene3D" id="3.10.100.10">
    <property type="entry name" value="Mannose-Binding Protein A, subunit A"/>
    <property type="match status" value="1"/>
</dbReference>
<keyword evidence="2" id="KW-1003">Cell membrane</keyword>
<dbReference type="RefSeq" id="XP_030854870.1">
    <property type="nucleotide sequence ID" value="XM_030999010.1"/>
</dbReference>
<evidence type="ECO:0000313" key="19">
    <source>
        <dbReference type="EnsemblMetazoa" id="XP_030854870"/>
    </source>
</evidence>
<evidence type="ECO:0000256" key="9">
    <source>
        <dbReference type="ARBA" id="ARBA00023054"/>
    </source>
</evidence>
<dbReference type="Pfam" id="PF01094">
    <property type="entry name" value="ANF_receptor"/>
    <property type="match status" value="1"/>
</dbReference>
<keyword evidence="11" id="KW-1015">Disulfide bond</keyword>
<evidence type="ECO:0000256" key="10">
    <source>
        <dbReference type="ARBA" id="ARBA00023136"/>
    </source>
</evidence>
<keyword evidence="8" id="KW-0297">G-protein coupled receptor</keyword>
<evidence type="ECO:0000256" key="12">
    <source>
        <dbReference type="ARBA" id="ARBA00023170"/>
    </source>
</evidence>
<evidence type="ECO:0000256" key="1">
    <source>
        <dbReference type="ARBA" id="ARBA00008991"/>
    </source>
</evidence>
<dbReference type="FunFam" id="3.40.50.2300:FF:000379">
    <property type="entry name" value="Gamma-aminobutyric acid B receptor"/>
    <property type="match status" value="1"/>
</dbReference>
<name>A0A7M7PQ91_STRPU</name>
<dbReference type="FunFam" id="3.40.50.2300:FF:000072">
    <property type="entry name" value="Gamma-aminobutyric acid type B receptor subunit 2"/>
    <property type="match status" value="1"/>
</dbReference>
<evidence type="ECO:0000256" key="6">
    <source>
        <dbReference type="ARBA" id="ARBA00022989"/>
    </source>
</evidence>
<evidence type="ECO:0000256" key="5">
    <source>
        <dbReference type="ARBA" id="ARBA00022729"/>
    </source>
</evidence>
<dbReference type="InterPro" id="IPR016186">
    <property type="entry name" value="C-type_lectin-like/link_sf"/>
</dbReference>
<evidence type="ECO:0000256" key="14">
    <source>
        <dbReference type="ARBA" id="ARBA00023224"/>
    </source>
</evidence>
<dbReference type="GO" id="GO:0007214">
    <property type="term" value="P:gamma-aminobutyric acid signaling pathway"/>
    <property type="evidence" value="ECO:0000318"/>
    <property type="project" value="GO_Central"/>
</dbReference>